<dbReference type="InterPro" id="IPR012795">
    <property type="entry name" value="tRNA_Ile_lys_synt_N"/>
</dbReference>
<dbReference type="GO" id="GO:0032267">
    <property type="term" value="F:tRNA(Ile)-lysidine synthase activity"/>
    <property type="evidence" value="ECO:0007669"/>
    <property type="project" value="UniProtKB-EC"/>
</dbReference>
<dbReference type="PANTHER" id="PTHR43033">
    <property type="entry name" value="TRNA(ILE)-LYSIDINE SYNTHASE-RELATED"/>
    <property type="match status" value="1"/>
</dbReference>
<dbReference type="Pfam" id="PF11734">
    <property type="entry name" value="TilS_C"/>
    <property type="match status" value="1"/>
</dbReference>
<dbReference type="PANTHER" id="PTHR43033:SF1">
    <property type="entry name" value="TRNA(ILE)-LYSIDINE SYNTHASE-RELATED"/>
    <property type="match status" value="1"/>
</dbReference>
<evidence type="ECO:0000256" key="8">
    <source>
        <dbReference type="HAMAP-Rule" id="MF_01161"/>
    </source>
</evidence>
<dbReference type="AlphaFoldDB" id="A0A264W360"/>
<sequence>MEQQVLAFMKKHHIDYRGNKLLLACSGGADSVAIVRFYHQHAHEMGWSLGIVHADHQLRGKASTGDREFVEQLGQALGIPVYSKALAVPERLSQGGNTQQVCREERYAYFSWIMETQKFDVLVQGHHADDQVETVFMQLVKGTDASGVGIPLHRTIQGKPLIRPFLSVTRQDIELYLHTMQQPYRQDASNASDTYTRNRFRHHIVPLLQEENSSIAKQIEKFVERQREDQDYLDQQAHLHYEQLVTNSSETSRTLDRKGFVELPIALQRRIILLLWNYLQPQAAALASSVIDTILHVAQQSSGTQYVHLPNAFRFIRSYDQLLLVQEMPTEMPVQQTIPFDQWMSTGMGTQILVTGSEQKYEGDWYYLQLEEQDFPLRIRTREPGDTLDLGGYHKKVARLFIDEKVAKQKREGWPLLVTQKNGILGLIGLRYSSKLNKTNKTPWVIWIKQEDSTC</sequence>
<dbReference type="NCBIfam" id="TIGR02433">
    <property type="entry name" value="lysidine_TilS_C"/>
    <property type="match status" value="1"/>
</dbReference>
<comment type="catalytic activity">
    <reaction evidence="7 8">
        <text>cytidine(34) in tRNA(Ile2) + L-lysine + ATP = lysidine(34) in tRNA(Ile2) + AMP + diphosphate + H(+)</text>
        <dbReference type="Rhea" id="RHEA:43744"/>
        <dbReference type="Rhea" id="RHEA-COMP:10625"/>
        <dbReference type="Rhea" id="RHEA-COMP:10670"/>
        <dbReference type="ChEBI" id="CHEBI:15378"/>
        <dbReference type="ChEBI" id="CHEBI:30616"/>
        <dbReference type="ChEBI" id="CHEBI:32551"/>
        <dbReference type="ChEBI" id="CHEBI:33019"/>
        <dbReference type="ChEBI" id="CHEBI:82748"/>
        <dbReference type="ChEBI" id="CHEBI:83665"/>
        <dbReference type="ChEBI" id="CHEBI:456215"/>
        <dbReference type="EC" id="6.3.4.19"/>
    </reaction>
</comment>
<keyword evidence="6 8" id="KW-0067">ATP-binding</keyword>
<name>A0A264W360_9BACL</name>
<dbReference type="SUPFAM" id="SSF52402">
    <property type="entry name" value="Adenine nucleotide alpha hydrolases-like"/>
    <property type="match status" value="1"/>
</dbReference>
<evidence type="ECO:0000256" key="4">
    <source>
        <dbReference type="ARBA" id="ARBA00022694"/>
    </source>
</evidence>
<evidence type="ECO:0000256" key="1">
    <source>
        <dbReference type="ARBA" id="ARBA00004496"/>
    </source>
</evidence>
<accession>A0A264W360</accession>
<comment type="domain">
    <text evidence="8">The N-terminal region contains the highly conserved SGGXDS motif, predicted to be a P-loop motif involved in ATP binding.</text>
</comment>
<comment type="function">
    <text evidence="8">Ligates lysine onto the cytidine present at position 34 of the AUA codon-specific tRNA(Ile) that contains the anticodon CAU, in an ATP-dependent manner. Cytidine is converted to lysidine, thus changing the amino acid specificity of the tRNA from methionine to isoleucine.</text>
</comment>
<comment type="caution">
    <text evidence="10">The sequence shown here is derived from an EMBL/GenBank/DDBJ whole genome shotgun (WGS) entry which is preliminary data.</text>
</comment>
<dbReference type="SUPFAM" id="SSF56037">
    <property type="entry name" value="PheT/TilS domain"/>
    <property type="match status" value="1"/>
</dbReference>
<dbReference type="Pfam" id="PF01171">
    <property type="entry name" value="ATP_bind_3"/>
    <property type="match status" value="1"/>
</dbReference>
<keyword evidence="11" id="KW-1185">Reference proteome</keyword>
<dbReference type="GO" id="GO:0006400">
    <property type="term" value="P:tRNA modification"/>
    <property type="evidence" value="ECO:0007669"/>
    <property type="project" value="UniProtKB-UniRule"/>
</dbReference>
<dbReference type="SMART" id="SM00977">
    <property type="entry name" value="TilS_C"/>
    <property type="match status" value="1"/>
</dbReference>
<dbReference type="NCBIfam" id="TIGR02432">
    <property type="entry name" value="lysidine_TilS_N"/>
    <property type="match status" value="1"/>
</dbReference>
<dbReference type="RefSeq" id="WP_094942888.1">
    <property type="nucleotide sequence ID" value="NZ_NOKQ01000213.1"/>
</dbReference>
<evidence type="ECO:0000256" key="2">
    <source>
        <dbReference type="ARBA" id="ARBA00022490"/>
    </source>
</evidence>
<reference evidence="10 11" key="1">
    <citation type="submission" date="2017-07" db="EMBL/GenBank/DDBJ databases">
        <title>Tetzosporium hominis gen.nov. sp.nov.</title>
        <authorList>
            <person name="Tetz G."/>
            <person name="Tetz V."/>
        </authorList>
    </citation>
    <scope>NUCLEOTIDE SEQUENCE [LARGE SCALE GENOMIC DNA]</scope>
    <source>
        <strain evidence="10 11">VT-49</strain>
    </source>
</reference>
<evidence type="ECO:0000313" key="10">
    <source>
        <dbReference type="EMBL" id="OZS78023.1"/>
    </source>
</evidence>
<proteinExistence type="inferred from homology"/>
<feature type="binding site" evidence="8">
    <location>
        <begin position="26"/>
        <end position="31"/>
    </location>
    <ligand>
        <name>ATP</name>
        <dbReference type="ChEBI" id="CHEBI:30616"/>
    </ligand>
</feature>
<keyword evidence="4 8" id="KW-0819">tRNA processing</keyword>
<dbReference type="EC" id="6.3.4.19" evidence="8"/>
<dbReference type="InterPro" id="IPR012796">
    <property type="entry name" value="Lysidine-tRNA-synth_C"/>
</dbReference>
<dbReference type="InterPro" id="IPR014729">
    <property type="entry name" value="Rossmann-like_a/b/a_fold"/>
</dbReference>
<keyword evidence="2 8" id="KW-0963">Cytoplasm</keyword>
<dbReference type="Gene3D" id="3.40.50.620">
    <property type="entry name" value="HUPs"/>
    <property type="match status" value="1"/>
</dbReference>
<evidence type="ECO:0000256" key="7">
    <source>
        <dbReference type="ARBA" id="ARBA00048539"/>
    </source>
</evidence>
<evidence type="ECO:0000256" key="5">
    <source>
        <dbReference type="ARBA" id="ARBA00022741"/>
    </source>
</evidence>
<comment type="subcellular location">
    <subcellularLocation>
        <location evidence="1 8">Cytoplasm</location>
    </subcellularLocation>
</comment>
<keyword evidence="3 8" id="KW-0436">Ligase</keyword>
<dbReference type="GO" id="GO:0005737">
    <property type="term" value="C:cytoplasm"/>
    <property type="evidence" value="ECO:0007669"/>
    <property type="project" value="UniProtKB-SubCell"/>
</dbReference>
<organism evidence="10 11">
    <name type="scientific">Tetzosporium hominis</name>
    <dbReference type="NCBI Taxonomy" id="2020506"/>
    <lineage>
        <taxon>Bacteria</taxon>
        <taxon>Bacillati</taxon>
        <taxon>Bacillota</taxon>
        <taxon>Bacilli</taxon>
        <taxon>Bacillales</taxon>
        <taxon>Caryophanaceae</taxon>
        <taxon>Tetzosporium</taxon>
    </lineage>
</organism>
<dbReference type="GO" id="GO:0005524">
    <property type="term" value="F:ATP binding"/>
    <property type="evidence" value="ECO:0007669"/>
    <property type="project" value="UniProtKB-UniRule"/>
</dbReference>
<dbReference type="OrthoDB" id="9807403at2"/>
<dbReference type="SUPFAM" id="SSF82829">
    <property type="entry name" value="MesJ substrate recognition domain-like"/>
    <property type="match status" value="1"/>
</dbReference>
<feature type="domain" description="Lysidine-tRNA(Ile) synthetase C-terminal" evidence="9">
    <location>
        <begin position="377"/>
        <end position="447"/>
    </location>
</feature>
<dbReference type="CDD" id="cd01992">
    <property type="entry name" value="TilS_N"/>
    <property type="match status" value="1"/>
</dbReference>
<dbReference type="InterPro" id="IPR012094">
    <property type="entry name" value="tRNA_Ile_lys_synt"/>
</dbReference>
<dbReference type="InterPro" id="IPR011063">
    <property type="entry name" value="TilS/TtcA_N"/>
</dbReference>
<evidence type="ECO:0000256" key="6">
    <source>
        <dbReference type="ARBA" id="ARBA00022840"/>
    </source>
</evidence>
<protein>
    <recommendedName>
        <fullName evidence="8">tRNA(Ile)-lysidine synthase</fullName>
        <ecNumber evidence="8">6.3.4.19</ecNumber>
    </recommendedName>
    <alternativeName>
        <fullName evidence="8">tRNA(Ile)-2-lysyl-cytidine synthase</fullName>
    </alternativeName>
    <alternativeName>
        <fullName evidence="8">tRNA(Ile)-lysidine synthetase</fullName>
    </alternativeName>
</protein>
<keyword evidence="5 8" id="KW-0547">Nucleotide-binding</keyword>
<dbReference type="EMBL" id="NOKQ01000213">
    <property type="protein sequence ID" value="OZS78023.1"/>
    <property type="molecule type" value="Genomic_DNA"/>
</dbReference>
<dbReference type="Gene3D" id="3.30.465.60">
    <property type="match status" value="1"/>
</dbReference>
<dbReference type="HAMAP" id="MF_01161">
    <property type="entry name" value="tRNA_Ile_lys_synt"/>
    <property type="match status" value="1"/>
</dbReference>
<dbReference type="Proteomes" id="UP000217065">
    <property type="component" value="Unassembled WGS sequence"/>
</dbReference>
<gene>
    <name evidence="8 10" type="primary">tilS</name>
    <name evidence="10" type="ORF">CF394_08220</name>
</gene>
<comment type="similarity">
    <text evidence="8">Belongs to the tRNA(Ile)-lysidine synthase family.</text>
</comment>
<evidence type="ECO:0000259" key="9">
    <source>
        <dbReference type="SMART" id="SM00977"/>
    </source>
</evidence>
<evidence type="ECO:0000313" key="11">
    <source>
        <dbReference type="Proteomes" id="UP000217065"/>
    </source>
</evidence>
<evidence type="ECO:0000256" key="3">
    <source>
        <dbReference type="ARBA" id="ARBA00022598"/>
    </source>
</evidence>